<name>A0A9D2NRX6_9FIRM</name>
<gene>
    <name evidence="1" type="ORF">H9702_04400</name>
</gene>
<dbReference type="EMBL" id="DWWM01000026">
    <property type="protein sequence ID" value="HJC36353.1"/>
    <property type="molecule type" value="Genomic_DNA"/>
</dbReference>
<evidence type="ECO:0000313" key="1">
    <source>
        <dbReference type="EMBL" id="HJC36353.1"/>
    </source>
</evidence>
<protein>
    <submittedName>
        <fullName evidence="1">Uncharacterized protein</fullName>
    </submittedName>
</protein>
<comment type="caution">
    <text evidence="1">The sequence shown here is derived from an EMBL/GenBank/DDBJ whole genome shotgun (WGS) entry which is preliminary data.</text>
</comment>
<dbReference type="Proteomes" id="UP000823896">
    <property type="component" value="Unassembled WGS sequence"/>
</dbReference>
<proteinExistence type="predicted"/>
<dbReference type="AlphaFoldDB" id="A0A9D2NRX6"/>
<evidence type="ECO:0000313" key="2">
    <source>
        <dbReference type="Proteomes" id="UP000823896"/>
    </source>
</evidence>
<organism evidence="1 2">
    <name type="scientific">Candidatus Merdibacter merdavium</name>
    <dbReference type="NCBI Taxonomy" id="2838692"/>
    <lineage>
        <taxon>Bacteria</taxon>
        <taxon>Bacillati</taxon>
        <taxon>Bacillota</taxon>
        <taxon>Erysipelotrichia</taxon>
        <taxon>Erysipelotrichales</taxon>
        <taxon>Erysipelotrichaceae</taxon>
        <taxon>Merdibacter</taxon>
    </lineage>
</organism>
<feature type="non-terminal residue" evidence="1">
    <location>
        <position position="116"/>
    </location>
</feature>
<sequence>METSLARTIDNNFDHIRYDAVCKQLLSDKHILAWIIKDHVSECHGMTIEEIIRCIEGDPEASKRAVFPEESNVPMIIGRNTVDFSSFEGIVTYDLLFTVTIPSNEKPVHLIIDIEA</sequence>
<reference evidence="1" key="2">
    <citation type="submission" date="2021-04" db="EMBL/GenBank/DDBJ databases">
        <authorList>
            <person name="Gilroy R."/>
        </authorList>
    </citation>
    <scope>NUCLEOTIDE SEQUENCE</scope>
    <source>
        <strain evidence="1">CHK187-11901</strain>
    </source>
</reference>
<reference evidence="1" key="1">
    <citation type="journal article" date="2021" name="PeerJ">
        <title>Extensive microbial diversity within the chicken gut microbiome revealed by metagenomics and culture.</title>
        <authorList>
            <person name="Gilroy R."/>
            <person name="Ravi A."/>
            <person name="Getino M."/>
            <person name="Pursley I."/>
            <person name="Horton D.L."/>
            <person name="Alikhan N.F."/>
            <person name="Baker D."/>
            <person name="Gharbi K."/>
            <person name="Hall N."/>
            <person name="Watson M."/>
            <person name="Adriaenssens E.M."/>
            <person name="Foster-Nyarko E."/>
            <person name="Jarju S."/>
            <person name="Secka A."/>
            <person name="Antonio M."/>
            <person name="Oren A."/>
            <person name="Chaudhuri R.R."/>
            <person name="La Ragione R."/>
            <person name="Hildebrand F."/>
            <person name="Pallen M.J."/>
        </authorList>
    </citation>
    <scope>NUCLEOTIDE SEQUENCE</scope>
    <source>
        <strain evidence="1">CHK187-11901</strain>
    </source>
</reference>
<accession>A0A9D2NRX6</accession>